<name>X1L346_9ZZZZ</name>
<gene>
    <name evidence="1" type="ORF">S03H2_60312</name>
</gene>
<evidence type="ECO:0000313" key="1">
    <source>
        <dbReference type="EMBL" id="GAH88583.1"/>
    </source>
</evidence>
<comment type="caution">
    <text evidence="1">The sequence shown here is derived from an EMBL/GenBank/DDBJ whole genome shotgun (WGS) entry which is preliminary data.</text>
</comment>
<proteinExistence type="predicted"/>
<sequence>FSCQLGYNVLEVLPYSFYSAYRLFNSFTDFCYIKVCFII</sequence>
<dbReference type="AlphaFoldDB" id="X1L346"/>
<organism evidence="1">
    <name type="scientific">marine sediment metagenome</name>
    <dbReference type="NCBI Taxonomy" id="412755"/>
    <lineage>
        <taxon>unclassified sequences</taxon>
        <taxon>metagenomes</taxon>
        <taxon>ecological metagenomes</taxon>
    </lineage>
</organism>
<feature type="non-terminal residue" evidence="1">
    <location>
        <position position="1"/>
    </location>
</feature>
<protein>
    <submittedName>
        <fullName evidence="1">Uncharacterized protein</fullName>
    </submittedName>
</protein>
<reference evidence="1" key="1">
    <citation type="journal article" date="2014" name="Front. Microbiol.">
        <title>High frequency of phylogenetically diverse reductive dehalogenase-homologous genes in deep subseafloor sedimentary metagenomes.</title>
        <authorList>
            <person name="Kawai M."/>
            <person name="Futagami T."/>
            <person name="Toyoda A."/>
            <person name="Takaki Y."/>
            <person name="Nishi S."/>
            <person name="Hori S."/>
            <person name="Arai W."/>
            <person name="Tsubouchi T."/>
            <person name="Morono Y."/>
            <person name="Uchiyama I."/>
            <person name="Ito T."/>
            <person name="Fujiyama A."/>
            <person name="Inagaki F."/>
            <person name="Takami H."/>
        </authorList>
    </citation>
    <scope>NUCLEOTIDE SEQUENCE</scope>
    <source>
        <strain evidence="1">Expedition CK06-06</strain>
    </source>
</reference>
<accession>X1L346</accession>
<dbReference type="EMBL" id="BARU01038851">
    <property type="protein sequence ID" value="GAH88583.1"/>
    <property type="molecule type" value="Genomic_DNA"/>
</dbReference>